<evidence type="ECO:0000313" key="1">
    <source>
        <dbReference type="EMBL" id="CDW39691.1"/>
    </source>
</evidence>
<sequence>MLKWSDSISNITSMGFVGVDLIARHIKRHASLLIILILWIKRSTSITRSVHIPAP</sequence>
<accession>A0A0K2UPM4</accession>
<dbReference type="AlphaFoldDB" id="A0A0K2UPM4"/>
<organism evidence="1">
    <name type="scientific">Lepeophtheirus salmonis</name>
    <name type="common">Salmon louse</name>
    <name type="synonym">Caligus salmonis</name>
    <dbReference type="NCBI Taxonomy" id="72036"/>
    <lineage>
        <taxon>Eukaryota</taxon>
        <taxon>Metazoa</taxon>
        <taxon>Ecdysozoa</taxon>
        <taxon>Arthropoda</taxon>
        <taxon>Crustacea</taxon>
        <taxon>Multicrustacea</taxon>
        <taxon>Hexanauplia</taxon>
        <taxon>Copepoda</taxon>
        <taxon>Siphonostomatoida</taxon>
        <taxon>Caligidae</taxon>
        <taxon>Lepeophtheirus</taxon>
    </lineage>
</organism>
<dbReference type="EMBL" id="HACA01022330">
    <property type="protein sequence ID" value="CDW39691.1"/>
    <property type="molecule type" value="Transcribed_RNA"/>
</dbReference>
<name>A0A0K2UPM4_LEPSM</name>
<protein>
    <submittedName>
        <fullName evidence="1">Uncharacterized protein</fullName>
    </submittedName>
</protein>
<reference evidence="1" key="1">
    <citation type="submission" date="2014-05" db="EMBL/GenBank/DDBJ databases">
        <authorList>
            <person name="Chronopoulou M."/>
        </authorList>
    </citation>
    <scope>NUCLEOTIDE SEQUENCE</scope>
    <source>
        <tissue evidence="1">Whole organism</tissue>
    </source>
</reference>
<proteinExistence type="predicted"/>